<keyword evidence="5" id="KW-1185">Reference proteome</keyword>
<evidence type="ECO:0000313" key="4">
    <source>
        <dbReference type="EMBL" id="MBB5084286.1"/>
    </source>
</evidence>
<gene>
    <name evidence="4" type="ORF">HNR40_009795</name>
</gene>
<feature type="transmembrane region" description="Helical" evidence="2">
    <location>
        <begin position="38"/>
        <end position="57"/>
    </location>
</feature>
<reference evidence="4 5" key="1">
    <citation type="submission" date="2020-08" db="EMBL/GenBank/DDBJ databases">
        <title>Genomic Encyclopedia of Type Strains, Phase IV (KMG-IV): sequencing the most valuable type-strain genomes for metagenomic binning, comparative biology and taxonomic classification.</title>
        <authorList>
            <person name="Goeker M."/>
        </authorList>
    </citation>
    <scope>NUCLEOTIDE SEQUENCE [LARGE SCALE GENOMIC DNA]</scope>
    <source>
        <strain evidence="4 5">DSM 45385</strain>
    </source>
</reference>
<comment type="caution">
    <text evidence="4">The sequence shown here is derived from an EMBL/GenBank/DDBJ whole genome shotgun (WGS) entry which is preliminary data.</text>
</comment>
<proteinExistence type="predicted"/>
<feature type="region of interest" description="Disordered" evidence="1">
    <location>
        <begin position="158"/>
        <end position="221"/>
    </location>
</feature>
<sequence>MRALIFGFLAMAVSATAIASAKLFGDRLPPVITQTADGLPWTAALTLLPGLVVGLTLRTGRPRSRLVPLLALLYAAAAMALGLIIGSAPTAYVVSTTPAQERLITLDAILGGFQQAAMAYAEPIQYSWPYWTLTTIPALLAFTLVAFKVRRTRGNTLATVTSAPEDHSTADQRGAFDPVQPPEQRGAFEPVQPPEKRGAFDPVQPPRPAGAPFMPPQDRQP</sequence>
<feature type="compositionally biased region" description="Pro residues" evidence="1">
    <location>
        <begin position="203"/>
        <end position="215"/>
    </location>
</feature>
<feature type="transmembrane region" description="Helical" evidence="2">
    <location>
        <begin position="128"/>
        <end position="147"/>
    </location>
</feature>
<dbReference type="AlphaFoldDB" id="A0A7W8ADG5"/>
<organism evidence="4 5">
    <name type="scientific">Nonomuraea endophytica</name>
    <dbReference type="NCBI Taxonomy" id="714136"/>
    <lineage>
        <taxon>Bacteria</taxon>
        <taxon>Bacillati</taxon>
        <taxon>Actinomycetota</taxon>
        <taxon>Actinomycetes</taxon>
        <taxon>Streptosporangiales</taxon>
        <taxon>Streptosporangiaceae</taxon>
        <taxon>Nonomuraea</taxon>
    </lineage>
</organism>
<evidence type="ECO:0008006" key="6">
    <source>
        <dbReference type="Google" id="ProtNLM"/>
    </source>
</evidence>
<name>A0A7W8ADG5_9ACTN</name>
<evidence type="ECO:0000256" key="3">
    <source>
        <dbReference type="SAM" id="SignalP"/>
    </source>
</evidence>
<keyword evidence="2" id="KW-0812">Transmembrane</keyword>
<keyword evidence="3" id="KW-0732">Signal</keyword>
<keyword evidence="2" id="KW-1133">Transmembrane helix</keyword>
<dbReference type="Proteomes" id="UP000568380">
    <property type="component" value="Unassembled WGS sequence"/>
</dbReference>
<feature type="chain" id="PRO_5031050207" description="MFS transporter" evidence="3">
    <location>
        <begin position="20"/>
        <end position="221"/>
    </location>
</feature>
<dbReference type="RefSeq" id="WP_184974095.1">
    <property type="nucleotide sequence ID" value="NZ_JACHIN010000022.1"/>
</dbReference>
<protein>
    <recommendedName>
        <fullName evidence="6">MFS transporter</fullName>
    </recommendedName>
</protein>
<feature type="signal peptide" evidence="3">
    <location>
        <begin position="1"/>
        <end position="19"/>
    </location>
</feature>
<keyword evidence="2" id="KW-0472">Membrane</keyword>
<evidence type="ECO:0000313" key="5">
    <source>
        <dbReference type="Proteomes" id="UP000568380"/>
    </source>
</evidence>
<accession>A0A7W8ADG5</accession>
<dbReference type="EMBL" id="JACHIN010000022">
    <property type="protein sequence ID" value="MBB5084286.1"/>
    <property type="molecule type" value="Genomic_DNA"/>
</dbReference>
<feature type="transmembrane region" description="Helical" evidence="2">
    <location>
        <begin position="69"/>
        <end position="88"/>
    </location>
</feature>
<evidence type="ECO:0000256" key="2">
    <source>
        <dbReference type="SAM" id="Phobius"/>
    </source>
</evidence>
<evidence type="ECO:0000256" key="1">
    <source>
        <dbReference type="SAM" id="MobiDB-lite"/>
    </source>
</evidence>